<accession>A0ABT8Y780</accession>
<dbReference type="Pfam" id="PF05239">
    <property type="entry name" value="PRC"/>
    <property type="match status" value="1"/>
</dbReference>
<protein>
    <submittedName>
        <fullName evidence="2">PRC-barrel domain-containing protein</fullName>
    </submittedName>
</protein>
<evidence type="ECO:0000313" key="2">
    <source>
        <dbReference type="EMBL" id="MDO6414174.1"/>
    </source>
</evidence>
<dbReference type="Gene3D" id="2.30.30.240">
    <property type="entry name" value="PRC-barrel domain"/>
    <property type="match status" value="1"/>
</dbReference>
<reference evidence="2" key="1">
    <citation type="submission" date="2023-07" db="EMBL/GenBank/DDBJ databases">
        <authorList>
            <person name="Kim M."/>
        </authorList>
    </citation>
    <scope>NUCLEOTIDE SEQUENCE</scope>
    <source>
        <strain evidence="2">BIUV-7</strain>
    </source>
</reference>
<feature type="domain" description="PRC-barrel" evidence="1">
    <location>
        <begin position="18"/>
        <end position="92"/>
    </location>
</feature>
<dbReference type="RefSeq" id="WP_303541179.1">
    <property type="nucleotide sequence ID" value="NZ_JAUOTP010000003.1"/>
</dbReference>
<evidence type="ECO:0000313" key="3">
    <source>
        <dbReference type="Proteomes" id="UP001169764"/>
    </source>
</evidence>
<organism evidence="2 3">
    <name type="scientific">Sphingomonas natans</name>
    <dbReference type="NCBI Taxonomy" id="3063330"/>
    <lineage>
        <taxon>Bacteria</taxon>
        <taxon>Pseudomonadati</taxon>
        <taxon>Pseudomonadota</taxon>
        <taxon>Alphaproteobacteria</taxon>
        <taxon>Sphingomonadales</taxon>
        <taxon>Sphingomonadaceae</taxon>
        <taxon>Sphingomonas</taxon>
    </lineage>
</organism>
<sequence>MDTIDSETIQASETGSLIASSKVEGTRVFDAAGSKLGTVRNFMVDKRSGQVAYVVISTGGFLGLGQAYHPLPWSALRYEDGKGGYVVEVASDMLSGGPSFRPDTAPIFDDAYGARIDEYYRPPAGTISL</sequence>
<dbReference type="EMBL" id="JAUOTP010000003">
    <property type="protein sequence ID" value="MDO6414174.1"/>
    <property type="molecule type" value="Genomic_DNA"/>
</dbReference>
<gene>
    <name evidence="2" type="ORF">Q4F19_07255</name>
</gene>
<dbReference type="PANTHER" id="PTHR36505">
    <property type="entry name" value="BLR1072 PROTEIN"/>
    <property type="match status" value="1"/>
</dbReference>
<proteinExistence type="predicted"/>
<comment type="caution">
    <text evidence="2">The sequence shown here is derived from an EMBL/GenBank/DDBJ whole genome shotgun (WGS) entry which is preliminary data.</text>
</comment>
<dbReference type="InterPro" id="IPR011033">
    <property type="entry name" value="PRC_barrel-like_sf"/>
</dbReference>
<dbReference type="InterPro" id="IPR027275">
    <property type="entry name" value="PRC-brl_dom"/>
</dbReference>
<name>A0ABT8Y780_9SPHN</name>
<evidence type="ECO:0000259" key="1">
    <source>
        <dbReference type="Pfam" id="PF05239"/>
    </source>
</evidence>
<keyword evidence="3" id="KW-1185">Reference proteome</keyword>
<dbReference type="SUPFAM" id="SSF50346">
    <property type="entry name" value="PRC-barrel domain"/>
    <property type="match status" value="1"/>
</dbReference>
<dbReference type="PANTHER" id="PTHR36505:SF1">
    <property type="entry name" value="BLR1072 PROTEIN"/>
    <property type="match status" value="1"/>
</dbReference>
<dbReference type="Proteomes" id="UP001169764">
    <property type="component" value="Unassembled WGS sequence"/>
</dbReference>